<organism evidence="1 2">
    <name type="scientific">Pseudoduganella namucuonensis</name>
    <dbReference type="NCBI Taxonomy" id="1035707"/>
    <lineage>
        <taxon>Bacteria</taxon>
        <taxon>Pseudomonadati</taxon>
        <taxon>Pseudomonadota</taxon>
        <taxon>Betaproteobacteria</taxon>
        <taxon>Burkholderiales</taxon>
        <taxon>Oxalobacteraceae</taxon>
        <taxon>Telluria group</taxon>
        <taxon>Pseudoduganella</taxon>
    </lineage>
</organism>
<evidence type="ECO:0000313" key="1">
    <source>
        <dbReference type="EMBL" id="SFV06330.1"/>
    </source>
</evidence>
<dbReference type="Gene3D" id="1.10.10.10">
    <property type="entry name" value="Winged helix-like DNA-binding domain superfamily/Winged helix DNA-binding domain"/>
    <property type="match status" value="1"/>
</dbReference>
<sequence>MEEPTSIPDDLRRFIWHSIPSVPYLEALLLLRERNTHAWTGAELAQRLYLDERRAQRLLDQLKAAGIAQAQDGARFRYAPTTPRLADMLDRLAEVYARHLVDVSTLIHLKTNKKAQLFADAFLWRKEP</sequence>
<proteinExistence type="predicted"/>
<keyword evidence="2" id="KW-1185">Reference proteome</keyword>
<dbReference type="InterPro" id="IPR036388">
    <property type="entry name" value="WH-like_DNA-bd_sf"/>
</dbReference>
<name>A0A1I7L9F7_9BURK</name>
<gene>
    <name evidence="1" type="ORF">SAMN05216552_102525</name>
</gene>
<dbReference type="RefSeq" id="WP_093557907.1">
    <property type="nucleotide sequence ID" value="NZ_FPBO01000025.1"/>
</dbReference>
<dbReference type="OrthoDB" id="9798172at2"/>
<accession>A0A1I7L9F7</accession>
<evidence type="ECO:0000313" key="2">
    <source>
        <dbReference type="Proteomes" id="UP000199391"/>
    </source>
</evidence>
<dbReference type="EMBL" id="FPBO01000025">
    <property type="protein sequence ID" value="SFV06330.1"/>
    <property type="molecule type" value="Genomic_DNA"/>
</dbReference>
<reference evidence="2" key="1">
    <citation type="submission" date="2016-10" db="EMBL/GenBank/DDBJ databases">
        <authorList>
            <person name="Varghese N."/>
            <person name="Submissions S."/>
        </authorList>
    </citation>
    <scope>NUCLEOTIDE SEQUENCE [LARGE SCALE GENOMIC DNA]</scope>
    <source>
        <strain evidence="2">CGMCC 1.11014</strain>
    </source>
</reference>
<protein>
    <submittedName>
        <fullName evidence="1">Uncharacterized protein</fullName>
    </submittedName>
</protein>
<dbReference type="STRING" id="1035707.SAMN05216552_102525"/>
<dbReference type="InterPro" id="IPR036390">
    <property type="entry name" value="WH_DNA-bd_sf"/>
</dbReference>
<dbReference type="Proteomes" id="UP000199391">
    <property type="component" value="Unassembled WGS sequence"/>
</dbReference>
<dbReference type="SUPFAM" id="SSF46785">
    <property type="entry name" value="Winged helix' DNA-binding domain"/>
    <property type="match status" value="1"/>
</dbReference>
<dbReference type="AlphaFoldDB" id="A0A1I7L9F7"/>